<organism evidence="3 4">
    <name type="scientific">Cladophialophora chaetospira</name>
    <dbReference type="NCBI Taxonomy" id="386627"/>
    <lineage>
        <taxon>Eukaryota</taxon>
        <taxon>Fungi</taxon>
        <taxon>Dikarya</taxon>
        <taxon>Ascomycota</taxon>
        <taxon>Pezizomycotina</taxon>
        <taxon>Eurotiomycetes</taxon>
        <taxon>Chaetothyriomycetidae</taxon>
        <taxon>Chaetothyriales</taxon>
        <taxon>Herpotrichiellaceae</taxon>
        <taxon>Cladophialophora</taxon>
    </lineage>
</organism>
<feature type="compositionally biased region" description="Polar residues" evidence="2">
    <location>
        <begin position="10"/>
        <end position="29"/>
    </location>
</feature>
<evidence type="ECO:0000256" key="2">
    <source>
        <dbReference type="SAM" id="MobiDB-lite"/>
    </source>
</evidence>
<comment type="similarity">
    <text evidence="1">Belongs to the asaB hydroxylase/desaturase family.</text>
</comment>
<sequence length="303" mass="34505">MAQAAVQQPGGHSTSFEPLTAQINGPSATKQEKHHVLTTLNYYKDPGDGSPPKPSYVGKPETYERPVEPVEVTVTDIRGDEKEYTLDKNGFQIYPHTSIEKDFVDDEQIKAQYYPEVEQLLKDAVGASRVFIFDHTVRRAPKDRSTPQALLRGPVTRVHIDQSYTASKSRVPHHLPDEAEQLLKTRYQIINVWRPIKTIYKDPLTVADAHSVPDSDLVGVGLIYPTRKGETYTVRPNPDHKWYFLYGQTPEEPLLIKCFDSKLDGRARRVPHTAFVNPEHVNDYSRESIEVRCLVFNEDEPVE</sequence>
<feature type="region of interest" description="Disordered" evidence="2">
    <location>
        <begin position="1"/>
        <end position="61"/>
    </location>
</feature>
<evidence type="ECO:0008006" key="5">
    <source>
        <dbReference type="Google" id="ProtNLM"/>
    </source>
</evidence>
<evidence type="ECO:0000313" key="3">
    <source>
        <dbReference type="EMBL" id="KAJ9607261.1"/>
    </source>
</evidence>
<dbReference type="Proteomes" id="UP001172673">
    <property type="component" value="Unassembled WGS sequence"/>
</dbReference>
<gene>
    <name evidence="3" type="ORF">H2200_008334</name>
</gene>
<dbReference type="PANTHER" id="PTHR34598:SF3">
    <property type="entry name" value="OXIDOREDUCTASE AN1597"/>
    <property type="match status" value="1"/>
</dbReference>
<protein>
    <recommendedName>
        <fullName evidence="5">Methyltransferase</fullName>
    </recommendedName>
</protein>
<dbReference type="EMBL" id="JAPDRK010000012">
    <property type="protein sequence ID" value="KAJ9607261.1"/>
    <property type="molecule type" value="Genomic_DNA"/>
</dbReference>
<dbReference type="GO" id="GO:0016491">
    <property type="term" value="F:oxidoreductase activity"/>
    <property type="evidence" value="ECO:0007669"/>
    <property type="project" value="InterPro"/>
</dbReference>
<reference evidence="3" key="1">
    <citation type="submission" date="2022-10" db="EMBL/GenBank/DDBJ databases">
        <title>Culturing micro-colonial fungi from biological soil crusts in the Mojave desert and describing Neophaeococcomyces mojavensis, and introducing the new genera and species Taxawa tesnikishii.</title>
        <authorList>
            <person name="Kurbessoian T."/>
            <person name="Stajich J.E."/>
        </authorList>
    </citation>
    <scope>NUCLEOTIDE SEQUENCE</scope>
    <source>
        <strain evidence="3">TK_41</strain>
    </source>
</reference>
<evidence type="ECO:0000313" key="4">
    <source>
        <dbReference type="Proteomes" id="UP001172673"/>
    </source>
</evidence>
<proteinExistence type="inferred from homology"/>
<accession>A0AA38X5Q0</accession>
<name>A0AA38X5Q0_9EURO</name>
<dbReference type="AlphaFoldDB" id="A0AA38X5Q0"/>
<dbReference type="PANTHER" id="PTHR34598">
    <property type="entry name" value="BLL6449 PROTEIN"/>
    <property type="match status" value="1"/>
</dbReference>
<dbReference type="InterPro" id="IPR044053">
    <property type="entry name" value="AsaB-like"/>
</dbReference>
<dbReference type="NCBIfam" id="NF041278">
    <property type="entry name" value="CmcJ_NvfI_EfuI"/>
    <property type="match status" value="1"/>
</dbReference>
<comment type="caution">
    <text evidence="3">The sequence shown here is derived from an EMBL/GenBank/DDBJ whole genome shotgun (WGS) entry which is preliminary data.</text>
</comment>
<keyword evidence="4" id="KW-1185">Reference proteome</keyword>
<evidence type="ECO:0000256" key="1">
    <source>
        <dbReference type="ARBA" id="ARBA00023604"/>
    </source>
</evidence>